<dbReference type="PROSITE" id="PS51417">
    <property type="entry name" value="ARF"/>
    <property type="match status" value="1"/>
</dbReference>
<dbReference type="EMBL" id="CAKAEH010001825">
    <property type="protein sequence ID" value="CAG9539673.1"/>
    <property type="molecule type" value="Genomic_DNA"/>
</dbReference>
<dbReference type="NCBIfam" id="TIGR00231">
    <property type="entry name" value="small_GTP"/>
    <property type="match status" value="1"/>
</dbReference>
<evidence type="ECO:0000256" key="4">
    <source>
        <dbReference type="ARBA" id="ARBA00023134"/>
    </source>
</evidence>
<dbReference type="PRINTS" id="PR00328">
    <property type="entry name" value="SAR1GTPBP"/>
</dbReference>
<keyword evidence="2" id="KW-0519">Myristate</keyword>
<dbReference type="PROSITE" id="PS51419">
    <property type="entry name" value="RAB"/>
    <property type="match status" value="1"/>
</dbReference>
<dbReference type="Proteomes" id="UP000746747">
    <property type="component" value="Unassembled WGS sequence"/>
</dbReference>
<feature type="binding site" evidence="7">
    <location>
        <begin position="116"/>
        <end position="123"/>
    </location>
    <ligand>
        <name>GTP</name>
        <dbReference type="ChEBI" id="CHEBI:37565"/>
    </ligand>
</feature>
<dbReference type="FunFam" id="3.40.50.300:FF:000306">
    <property type="entry name" value="ADP-ribosylation factor-like protein 1"/>
    <property type="match status" value="1"/>
</dbReference>
<dbReference type="GO" id="GO:0003924">
    <property type="term" value="F:GTPase activity"/>
    <property type="evidence" value="ECO:0007669"/>
    <property type="project" value="InterPro"/>
</dbReference>
<keyword evidence="11" id="KW-1185">Reference proteome</keyword>
<dbReference type="InterPro" id="IPR005225">
    <property type="entry name" value="Small_GTP-bd"/>
</dbReference>
<proteinExistence type="inferred from homology"/>
<protein>
    <recommendedName>
        <fullName evidence="6">ADP-ribosylation factor-like protein 1</fullName>
    </recommendedName>
</protein>
<evidence type="ECO:0000256" key="2">
    <source>
        <dbReference type="ARBA" id="ARBA00022707"/>
    </source>
</evidence>
<feature type="binding site" evidence="7">
    <location>
        <position position="162"/>
    </location>
    <ligand>
        <name>GTP</name>
        <dbReference type="ChEBI" id="CHEBI:37565"/>
    </ligand>
</feature>
<dbReference type="SUPFAM" id="SSF52540">
    <property type="entry name" value="P-loop containing nucleoside triphosphate hydrolases"/>
    <property type="match status" value="1"/>
</dbReference>
<dbReference type="GO" id="GO:0046872">
    <property type="term" value="F:metal ion binding"/>
    <property type="evidence" value="ECO:0007669"/>
    <property type="project" value="UniProtKB-KW"/>
</dbReference>
<dbReference type="PANTHER" id="PTHR11711">
    <property type="entry name" value="ADP RIBOSYLATION FACTOR-RELATED"/>
    <property type="match status" value="1"/>
</dbReference>
<evidence type="ECO:0000256" key="9">
    <source>
        <dbReference type="RuleBase" id="RU003925"/>
    </source>
</evidence>
<dbReference type="InterPro" id="IPR027417">
    <property type="entry name" value="P-loop_NTPase"/>
</dbReference>
<keyword evidence="5" id="KW-0449">Lipoprotein</keyword>
<dbReference type="SMART" id="SM00177">
    <property type="entry name" value="ARF"/>
    <property type="match status" value="1"/>
</dbReference>
<evidence type="ECO:0000313" key="10">
    <source>
        <dbReference type="EMBL" id="CAG9539673.1"/>
    </source>
</evidence>
<dbReference type="SMART" id="SM00178">
    <property type="entry name" value="SAR"/>
    <property type="match status" value="1"/>
</dbReference>
<dbReference type="InterPro" id="IPR006689">
    <property type="entry name" value="Small_GTPase_ARF/SAR"/>
</dbReference>
<dbReference type="InterPro" id="IPR024156">
    <property type="entry name" value="Small_GTPase_ARF"/>
</dbReference>
<evidence type="ECO:0000256" key="8">
    <source>
        <dbReference type="PIRSR" id="PIRSR606689-2"/>
    </source>
</evidence>
<gene>
    <name evidence="10" type="ORF">CJOHNSTONI_LOCUS9253</name>
</gene>
<comment type="caution">
    <text evidence="10">The sequence shown here is derived from an EMBL/GenBank/DDBJ whole genome shotgun (WGS) entry which is preliminary data.</text>
</comment>
<evidence type="ECO:0000256" key="3">
    <source>
        <dbReference type="ARBA" id="ARBA00022741"/>
    </source>
</evidence>
<evidence type="ECO:0000256" key="6">
    <source>
        <dbReference type="ARBA" id="ARBA00040615"/>
    </source>
</evidence>
<evidence type="ECO:0000256" key="5">
    <source>
        <dbReference type="ARBA" id="ARBA00023288"/>
    </source>
</evidence>
<evidence type="ECO:0000256" key="1">
    <source>
        <dbReference type="ARBA" id="ARBA00010290"/>
    </source>
</evidence>
<keyword evidence="4 7" id="KW-0342">GTP-binding</keyword>
<dbReference type="AlphaFoldDB" id="A0A8J2QB28"/>
<dbReference type="OrthoDB" id="2011769at2759"/>
<name>A0A8J2QB28_9BILA</name>
<dbReference type="SMART" id="SM00175">
    <property type="entry name" value="RAB"/>
    <property type="match status" value="1"/>
</dbReference>
<accession>A0A8J2QB28</accession>
<organism evidence="10 11">
    <name type="scientific">Cercopithifilaria johnstoni</name>
    <dbReference type="NCBI Taxonomy" id="2874296"/>
    <lineage>
        <taxon>Eukaryota</taxon>
        <taxon>Metazoa</taxon>
        <taxon>Ecdysozoa</taxon>
        <taxon>Nematoda</taxon>
        <taxon>Chromadorea</taxon>
        <taxon>Rhabditida</taxon>
        <taxon>Spirurina</taxon>
        <taxon>Spiruromorpha</taxon>
        <taxon>Filarioidea</taxon>
        <taxon>Onchocercidae</taxon>
        <taxon>Cercopithifilaria</taxon>
    </lineage>
</organism>
<dbReference type="Gene3D" id="3.40.50.300">
    <property type="entry name" value="P-loop containing nucleotide triphosphate hydrolases"/>
    <property type="match status" value="1"/>
</dbReference>
<sequence length="273" mass="31048">MLVLKTPPRFKSLKLKNPRDIDVFSIFVRYYCAGTLSVQTLKKHLDREGCIRLGFCNKMSNVPLDMAKLVAQWSTTGFVEIVYFCGCEDERKQKSGVLSYFRSLFGQKELRILILGLDGAGKTTILYRLQVGEVVTTIPTIGFNVEQVVYKNLKFQVWDLGGQTSIRPYWRCYYSNTDAIIYVVDSADKDRIGISKQELVSMLEEEELKSAVLMVLANKQDIPSCLSLADVHRSLGLDALRTRTFQIFKTSATKGEGLDEAMEWLSNNLQQRK</sequence>
<evidence type="ECO:0000313" key="11">
    <source>
        <dbReference type="Proteomes" id="UP000746747"/>
    </source>
</evidence>
<feature type="binding site" evidence="7">
    <location>
        <begin position="218"/>
        <end position="221"/>
    </location>
    <ligand>
        <name>GTP</name>
        <dbReference type="ChEBI" id="CHEBI:37565"/>
    </ligand>
</feature>
<reference evidence="10" key="1">
    <citation type="submission" date="2021-09" db="EMBL/GenBank/DDBJ databases">
        <authorList>
            <consortium name="Pathogen Informatics"/>
        </authorList>
    </citation>
    <scope>NUCLEOTIDE SEQUENCE</scope>
</reference>
<keyword evidence="8" id="KW-0479">Metal-binding</keyword>
<dbReference type="GO" id="GO:0005525">
    <property type="term" value="F:GTP binding"/>
    <property type="evidence" value="ECO:0007669"/>
    <property type="project" value="UniProtKB-KW"/>
</dbReference>
<feature type="binding site" evidence="8">
    <location>
        <position position="123"/>
    </location>
    <ligand>
        <name>Mg(2+)</name>
        <dbReference type="ChEBI" id="CHEBI:18420"/>
    </ligand>
</feature>
<keyword evidence="8" id="KW-0460">Magnesium</keyword>
<dbReference type="Pfam" id="PF00025">
    <property type="entry name" value="Arf"/>
    <property type="match status" value="1"/>
</dbReference>
<dbReference type="CDD" id="cd04151">
    <property type="entry name" value="Arl1"/>
    <property type="match status" value="1"/>
</dbReference>
<keyword evidence="3 7" id="KW-0547">Nucleotide-binding</keyword>
<feature type="binding site" evidence="8">
    <location>
        <position position="140"/>
    </location>
    <ligand>
        <name>Mg(2+)</name>
        <dbReference type="ChEBI" id="CHEBI:18420"/>
    </ligand>
</feature>
<comment type="similarity">
    <text evidence="1 9">Belongs to the small GTPase superfamily. Arf family.</text>
</comment>
<evidence type="ECO:0000256" key="7">
    <source>
        <dbReference type="PIRSR" id="PIRSR606689-1"/>
    </source>
</evidence>